<organism evidence="7 8">
    <name type="scientific">Streptomyces malaysiense</name>
    <dbReference type="NCBI Taxonomy" id="1428626"/>
    <lineage>
        <taxon>Bacteria</taxon>
        <taxon>Bacillati</taxon>
        <taxon>Actinomycetota</taxon>
        <taxon>Actinomycetes</taxon>
        <taxon>Kitasatosporales</taxon>
        <taxon>Streptomycetaceae</taxon>
        <taxon>Streptomyces</taxon>
    </lineage>
</organism>
<dbReference type="AlphaFoldDB" id="A0A1J4Q3V5"/>
<gene>
    <name evidence="7" type="ORF">VT52_010260</name>
</gene>
<proteinExistence type="predicted"/>
<reference evidence="7" key="1">
    <citation type="submission" date="2016-10" db="EMBL/GenBank/DDBJ databases">
        <title>Genome sequence of Streptomyces malaysiense MUSC 136.</title>
        <authorList>
            <person name="Lee L.-H."/>
            <person name="Ser H.-L."/>
        </authorList>
    </citation>
    <scope>NUCLEOTIDE SEQUENCE [LARGE SCALE GENOMIC DNA]</scope>
    <source>
        <strain evidence="7">MUSC 136</strain>
    </source>
</reference>
<evidence type="ECO:0000256" key="2">
    <source>
        <dbReference type="ARBA" id="ARBA00022741"/>
    </source>
</evidence>
<dbReference type="GO" id="GO:0005524">
    <property type="term" value="F:ATP binding"/>
    <property type="evidence" value="ECO:0007669"/>
    <property type="project" value="UniProtKB-UniRule"/>
</dbReference>
<dbReference type="OrthoDB" id="24041at2"/>
<dbReference type="Gene3D" id="3.30.470.20">
    <property type="entry name" value="ATP-grasp fold, B domain"/>
    <property type="match status" value="1"/>
</dbReference>
<keyword evidence="1" id="KW-0436">Ligase</keyword>
<dbReference type="InterPro" id="IPR052032">
    <property type="entry name" value="ATP-dep_AA_Ligase"/>
</dbReference>
<dbReference type="PANTHER" id="PTHR43585">
    <property type="entry name" value="FUMIPYRROLE BIOSYNTHESIS PROTEIN C"/>
    <property type="match status" value="1"/>
</dbReference>
<dbReference type="RefSeq" id="WP_053055443.1">
    <property type="nucleotide sequence ID" value="NZ_LBDA02000019.1"/>
</dbReference>
<evidence type="ECO:0000256" key="4">
    <source>
        <dbReference type="PROSITE-ProRule" id="PRU00409"/>
    </source>
</evidence>
<dbReference type="Proteomes" id="UP000034838">
    <property type="component" value="Unassembled WGS sequence"/>
</dbReference>
<name>A0A1J4Q3V5_9ACTN</name>
<sequence length="449" mass="47898">MAHSAPPTLLVVHDQGSATAWRILSAARGLCRVIFLCEPRNPAYEAELTPVGGHAEIADITGLGEAEVCRLAERLAPAGVVTFSEHRLRLTAAVAAHCGLRFHSRATAAALTDKYRQRQLLSQAGVQRTGCVMVRDPDQAAAALARVGTPAVLKPRHGAGSVDTCLITSADELRAHLLEFTADDDRDFVLEEFLPGDPTRTGPGWADFVSVESLVVDGEPRTAAINGKPPMVPPFRETGHVLPAPVTAAVAAEAERLAQAAVRALGIRHGITHTEVKLTPHGPRIIEVNGRLGGFIAEILQRRTGYDMVAAALRLALGLPVTAPDPARLHGDRVTFQYLMVPPPGPLRPGPPSLLDGLGDLPGVDLVDVSPPADWHTDWRRGTVGSIGTVYGSAADHTEARALISQLRERLAQFWRDPDLPRTGAPRLIDTVDHSDDTSDVSPSDISTL</sequence>
<evidence type="ECO:0000313" key="8">
    <source>
        <dbReference type="Proteomes" id="UP000034838"/>
    </source>
</evidence>
<feature type="compositionally biased region" description="Low complexity" evidence="5">
    <location>
        <begin position="440"/>
        <end position="449"/>
    </location>
</feature>
<keyword evidence="8" id="KW-1185">Reference proteome</keyword>
<evidence type="ECO:0000256" key="3">
    <source>
        <dbReference type="ARBA" id="ARBA00022840"/>
    </source>
</evidence>
<evidence type="ECO:0000256" key="1">
    <source>
        <dbReference type="ARBA" id="ARBA00022598"/>
    </source>
</evidence>
<dbReference type="PROSITE" id="PS50975">
    <property type="entry name" value="ATP_GRASP"/>
    <property type="match status" value="1"/>
</dbReference>
<keyword evidence="3 4" id="KW-0067">ATP-binding</keyword>
<dbReference type="EMBL" id="LBDA02000019">
    <property type="protein sequence ID" value="OIK27665.1"/>
    <property type="molecule type" value="Genomic_DNA"/>
</dbReference>
<dbReference type="SUPFAM" id="SSF56059">
    <property type="entry name" value="Glutathione synthetase ATP-binding domain-like"/>
    <property type="match status" value="1"/>
</dbReference>
<keyword evidence="2 4" id="KW-0547">Nucleotide-binding</keyword>
<dbReference type="Pfam" id="PF13535">
    <property type="entry name" value="ATP-grasp_4"/>
    <property type="match status" value="1"/>
</dbReference>
<evidence type="ECO:0000313" key="7">
    <source>
        <dbReference type="EMBL" id="OIK27665.1"/>
    </source>
</evidence>
<evidence type="ECO:0000256" key="5">
    <source>
        <dbReference type="SAM" id="MobiDB-lite"/>
    </source>
</evidence>
<comment type="caution">
    <text evidence="7">The sequence shown here is derived from an EMBL/GenBank/DDBJ whole genome shotgun (WGS) entry which is preliminary data.</text>
</comment>
<accession>A0A1J4Q3V5</accession>
<feature type="domain" description="ATP-grasp" evidence="6">
    <location>
        <begin position="118"/>
        <end position="317"/>
    </location>
</feature>
<dbReference type="GO" id="GO:0016874">
    <property type="term" value="F:ligase activity"/>
    <property type="evidence" value="ECO:0007669"/>
    <property type="project" value="UniProtKB-KW"/>
</dbReference>
<evidence type="ECO:0000259" key="6">
    <source>
        <dbReference type="PROSITE" id="PS50975"/>
    </source>
</evidence>
<feature type="region of interest" description="Disordered" evidence="5">
    <location>
        <begin position="423"/>
        <end position="449"/>
    </location>
</feature>
<dbReference type="GO" id="GO:0046872">
    <property type="term" value="F:metal ion binding"/>
    <property type="evidence" value="ECO:0007669"/>
    <property type="project" value="InterPro"/>
</dbReference>
<dbReference type="InterPro" id="IPR011761">
    <property type="entry name" value="ATP-grasp"/>
</dbReference>
<dbReference type="PANTHER" id="PTHR43585:SF2">
    <property type="entry name" value="ATP-GRASP ENZYME FSQD"/>
    <property type="match status" value="1"/>
</dbReference>
<protein>
    <recommendedName>
        <fullName evidence="6">ATP-grasp domain-containing protein</fullName>
    </recommendedName>
</protein>